<comment type="caution">
    <text evidence="5">The sequence shown here is derived from an EMBL/GenBank/DDBJ whole genome shotgun (WGS) entry which is preliminary data.</text>
</comment>
<accession>A0A2T3G0E1</accession>
<dbReference type="Gene3D" id="3.40.109.10">
    <property type="entry name" value="NADH Oxidase"/>
    <property type="match status" value="1"/>
</dbReference>
<reference evidence="5" key="2">
    <citation type="journal article" date="2019" name="Int. J. Syst. Evol. Microbiol.">
        <title>Faecalibacillus intestinalis gen. nov., sp. nov. and Faecalibacillus faecis sp. nov., isolated from human faeces.</title>
        <authorList>
            <person name="Seo B."/>
            <person name="Jeon K."/>
            <person name="Baek I."/>
            <person name="Lee Y.M."/>
            <person name="Baek K."/>
            <person name="Ko G."/>
        </authorList>
    </citation>
    <scope>NUCLEOTIDE SEQUENCE</scope>
    <source>
        <strain evidence="5">SNUG30370</strain>
    </source>
</reference>
<reference evidence="4" key="3">
    <citation type="submission" date="2021-10" db="EMBL/GenBank/DDBJ databases">
        <title>Collection of gut derived symbiotic bacterial strains cultured from healthy donors.</title>
        <authorList>
            <person name="Lin H."/>
            <person name="Littmann E."/>
            <person name="Kohout C."/>
            <person name="Pamer E.G."/>
        </authorList>
    </citation>
    <scope>NUCLEOTIDE SEQUENCE</scope>
    <source>
        <strain evidence="4">DFI.4.48</strain>
    </source>
</reference>
<evidence type="ECO:0000313" key="6">
    <source>
        <dbReference type="Proteomes" id="UP000241201"/>
    </source>
</evidence>
<gene>
    <name evidence="5" type="ORF">C7U55_04980</name>
    <name evidence="4" type="ORF">LJD69_07105</name>
</gene>
<evidence type="ECO:0000313" key="4">
    <source>
        <dbReference type="EMBL" id="MCB8610360.1"/>
    </source>
</evidence>
<dbReference type="PANTHER" id="PTHR43673">
    <property type="entry name" value="NAD(P)H NITROREDUCTASE YDGI-RELATED"/>
    <property type="match status" value="1"/>
</dbReference>
<evidence type="ECO:0000313" key="5">
    <source>
        <dbReference type="EMBL" id="PST40999.1"/>
    </source>
</evidence>
<dbReference type="RefSeq" id="WP_106987613.1">
    <property type="nucleotide sequence ID" value="NZ_DBGCOW010000081.1"/>
</dbReference>
<evidence type="ECO:0000256" key="1">
    <source>
        <dbReference type="ARBA" id="ARBA00007118"/>
    </source>
</evidence>
<organism evidence="5 6">
    <name type="scientific">Faecalibacillus faecis</name>
    <dbReference type="NCBI Taxonomy" id="1982628"/>
    <lineage>
        <taxon>Bacteria</taxon>
        <taxon>Bacillati</taxon>
        <taxon>Bacillota</taxon>
        <taxon>Erysipelotrichia</taxon>
        <taxon>Erysipelotrichales</taxon>
        <taxon>Coprobacillaceae</taxon>
        <taxon>Faecalibacillus</taxon>
    </lineage>
</organism>
<feature type="domain" description="Nitroreductase" evidence="3">
    <location>
        <begin position="8"/>
        <end position="158"/>
    </location>
</feature>
<dbReference type="GeneID" id="77470450"/>
<dbReference type="SUPFAM" id="SSF55469">
    <property type="entry name" value="FMN-dependent nitroreductase-like"/>
    <property type="match status" value="1"/>
</dbReference>
<dbReference type="Pfam" id="PF00881">
    <property type="entry name" value="Nitroreductase"/>
    <property type="match status" value="1"/>
</dbReference>
<keyword evidence="2" id="KW-0560">Oxidoreductase</keyword>
<dbReference type="PANTHER" id="PTHR43673:SF10">
    <property type="entry name" value="NADH DEHYDROGENASE_NAD(P)H NITROREDUCTASE XCC3605-RELATED"/>
    <property type="match status" value="1"/>
</dbReference>
<evidence type="ECO:0000259" key="3">
    <source>
        <dbReference type="Pfam" id="PF00881"/>
    </source>
</evidence>
<dbReference type="EMBL" id="PYLP01000004">
    <property type="protein sequence ID" value="PST40999.1"/>
    <property type="molecule type" value="Genomic_DNA"/>
</dbReference>
<dbReference type="InterPro" id="IPR029479">
    <property type="entry name" value="Nitroreductase"/>
</dbReference>
<comment type="similarity">
    <text evidence="1">Belongs to the nitroreductase family.</text>
</comment>
<name>A0A2T3G0E1_9FIRM</name>
<dbReference type="GO" id="GO:0016491">
    <property type="term" value="F:oxidoreductase activity"/>
    <property type="evidence" value="ECO:0007669"/>
    <property type="project" value="UniProtKB-KW"/>
</dbReference>
<sequence length="178" mass="20389">MELQNVLQQRRSIRKYKQQPVEKEKIGEMIQAAVFAESWKNSQTPRYHVIQSKEMLEQFKKKCLPEFNQKNVADAPILIVTTFVKDRAGFLRNGSPDNELQNGWGIYDCGLANQNLILKATELGLGTLVMGIRDERTIREFLEIPAQETIVSVIGVGYPDIEPSMPKRKTIEEVSTFY</sequence>
<dbReference type="Proteomes" id="UP001198439">
    <property type="component" value="Unassembled WGS sequence"/>
</dbReference>
<dbReference type="EMBL" id="JAJDKZ010000016">
    <property type="protein sequence ID" value="MCB8610360.1"/>
    <property type="molecule type" value="Genomic_DNA"/>
</dbReference>
<protein>
    <submittedName>
        <fullName evidence="4 5">Nitroreductase</fullName>
    </submittedName>
</protein>
<dbReference type="InterPro" id="IPR000415">
    <property type="entry name" value="Nitroreductase-like"/>
</dbReference>
<dbReference type="AlphaFoldDB" id="A0A2T3G0E1"/>
<reference evidence="6" key="1">
    <citation type="submission" date="2018-03" db="EMBL/GenBank/DDBJ databases">
        <title>Lachnoclostridium SNUG30370 gen.nov., sp.nov., isolated from human faeces.</title>
        <authorList>
            <person name="Seo B."/>
            <person name="Jeon K."/>
            <person name="Ko G."/>
        </authorList>
    </citation>
    <scope>NUCLEOTIDE SEQUENCE [LARGE SCALE GENOMIC DNA]</scope>
    <source>
        <strain evidence="6">SNUG30370</strain>
    </source>
</reference>
<keyword evidence="6" id="KW-1185">Reference proteome</keyword>
<evidence type="ECO:0000256" key="2">
    <source>
        <dbReference type="ARBA" id="ARBA00023002"/>
    </source>
</evidence>
<proteinExistence type="inferred from homology"/>
<dbReference type="Proteomes" id="UP000241201">
    <property type="component" value="Unassembled WGS sequence"/>
</dbReference>